<proteinExistence type="predicted"/>
<dbReference type="AlphaFoldDB" id="A0A9W9E728"/>
<dbReference type="Gene3D" id="1.20.1110.10">
    <property type="entry name" value="Calcium-transporting ATPase, transmembrane domain"/>
    <property type="match status" value="1"/>
</dbReference>
<comment type="caution">
    <text evidence="2">The sequence shown here is derived from an EMBL/GenBank/DDBJ whole genome shotgun (WGS) entry which is preliminary data.</text>
</comment>
<feature type="region of interest" description="Disordered" evidence="1">
    <location>
        <begin position="1"/>
        <end position="24"/>
    </location>
</feature>
<reference evidence="2" key="1">
    <citation type="submission" date="2022-09" db="EMBL/GenBank/DDBJ databases">
        <title>Chromosome-level assembly of Trichoderma breve T069, a fungus used in development of biopesticide product.</title>
        <authorList>
            <person name="Lin R."/>
            <person name="Liu T."/>
        </authorList>
    </citation>
    <scope>NUCLEOTIDE SEQUENCE</scope>
    <source>
        <strain evidence="2">T069</strain>
    </source>
</reference>
<dbReference type="EMBL" id="JAOPEN010000005">
    <property type="protein sequence ID" value="KAJ4857031.1"/>
    <property type="molecule type" value="Genomic_DNA"/>
</dbReference>
<protein>
    <submittedName>
        <fullName evidence="2">Uncharacterized protein</fullName>
    </submittedName>
</protein>
<dbReference type="Proteomes" id="UP001140511">
    <property type="component" value="Unassembled WGS sequence"/>
</dbReference>
<dbReference type="RefSeq" id="XP_056026087.1">
    <property type="nucleotide sequence ID" value="XM_056175138.1"/>
</dbReference>
<evidence type="ECO:0000256" key="1">
    <source>
        <dbReference type="SAM" id="MobiDB-lite"/>
    </source>
</evidence>
<accession>A0A9W9E728</accession>
<name>A0A9W9E728_9HYPO</name>
<evidence type="ECO:0000313" key="3">
    <source>
        <dbReference type="Proteomes" id="UP001140511"/>
    </source>
</evidence>
<organism evidence="2 3">
    <name type="scientific">Trichoderma breve</name>
    <dbReference type="NCBI Taxonomy" id="2034170"/>
    <lineage>
        <taxon>Eukaryota</taxon>
        <taxon>Fungi</taxon>
        <taxon>Dikarya</taxon>
        <taxon>Ascomycota</taxon>
        <taxon>Pezizomycotina</taxon>
        <taxon>Sordariomycetes</taxon>
        <taxon>Hypocreomycetidae</taxon>
        <taxon>Hypocreales</taxon>
        <taxon>Hypocreaceae</taxon>
        <taxon>Trichoderma</taxon>
    </lineage>
</organism>
<evidence type="ECO:0000313" key="2">
    <source>
        <dbReference type="EMBL" id="KAJ4857031.1"/>
    </source>
</evidence>
<keyword evidence="3" id="KW-1185">Reference proteome</keyword>
<gene>
    <name evidence="2" type="ORF">T069G_07928</name>
</gene>
<dbReference type="SUPFAM" id="SSF81653">
    <property type="entry name" value="Calcium ATPase, transduction domain A"/>
    <property type="match status" value="1"/>
</dbReference>
<dbReference type="GeneID" id="80869826"/>
<dbReference type="InterPro" id="IPR008250">
    <property type="entry name" value="ATPase_P-typ_transduc_dom_A_sf"/>
</dbReference>
<dbReference type="Gene3D" id="2.70.150.10">
    <property type="entry name" value="Calcium-transporting ATPase, cytoplasmic transduction domain A"/>
    <property type="match status" value="1"/>
</dbReference>
<sequence length="100" mass="10485">MGESDPIPQSRKATVDDDTGQGDRLNVVYSSTTVTKGGGRGIILATSMYTGIGHIAITKTTGTKNMLEIHVIFGNLSSLEALGGVRNICSDKTGQSLKTE</sequence>